<comment type="caution">
    <text evidence="2">The sequence shown here is derived from an EMBL/GenBank/DDBJ whole genome shotgun (WGS) entry which is preliminary data.</text>
</comment>
<dbReference type="InterPro" id="IPR029068">
    <property type="entry name" value="Glyas_Bleomycin-R_OHBP_Dase"/>
</dbReference>
<reference evidence="2 3" key="1">
    <citation type="submission" date="2018-07" db="EMBL/GenBank/DDBJ databases">
        <title>Genome sequencing of rice bacterial endophytes.</title>
        <authorList>
            <person name="Venturi V."/>
        </authorList>
    </citation>
    <scope>NUCLEOTIDE SEQUENCE [LARGE SCALE GENOMIC DNA]</scope>
    <source>
        <strain evidence="2 3">E2333</strain>
    </source>
</reference>
<dbReference type="Pfam" id="PF00903">
    <property type="entry name" value="Glyoxalase"/>
    <property type="match status" value="1"/>
</dbReference>
<dbReference type="InterPro" id="IPR004360">
    <property type="entry name" value="Glyas_Fos-R_dOase_dom"/>
</dbReference>
<accession>A0A370S3G1</accession>
<sequence>MHIDHVTLRTRDLRATRDFMIQVFDLEEGTRPQEIRGIRGHWLYSEGQPLVHIIEAHGQGLLRAAEFIDHVGFRMGDYDAFKAKLERLGIDYRTIDIPTLNERRIFLRTPGGQLLETVFPGASSEYSW</sequence>
<dbReference type="PROSITE" id="PS51819">
    <property type="entry name" value="VOC"/>
    <property type="match status" value="1"/>
</dbReference>
<dbReference type="EMBL" id="QRAV01000020">
    <property type="protein sequence ID" value="RDL14194.1"/>
    <property type="molecule type" value="Genomic_DNA"/>
</dbReference>
<dbReference type="SUPFAM" id="SSF54593">
    <property type="entry name" value="Glyoxalase/Bleomycin resistance protein/Dihydroxybiphenyl dioxygenase"/>
    <property type="match status" value="1"/>
</dbReference>
<proteinExistence type="predicted"/>
<name>A0A370S3G1_PSEJE</name>
<dbReference type="InterPro" id="IPR037523">
    <property type="entry name" value="VOC_core"/>
</dbReference>
<dbReference type="Gene3D" id="3.10.180.10">
    <property type="entry name" value="2,3-Dihydroxybiphenyl 1,2-Dioxygenase, domain 1"/>
    <property type="match status" value="1"/>
</dbReference>
<protein>
    <recommendedName>
        <fullName evidence="1">VOC domain-containing protein</fullName>
    </recommendedName>
</protein>
<evidence type="ECO:0000259" key="1">
    <source>
        <dbReference type="PROSITE" id="PS51819"/>
    </source>
</evidence>
<evidence type="ECO:0000313" key="3">
    <source>
        <dbReference type="Proteomes" id="UP000255365"/>
    </source>
</evidence>
<organism evidence="2 3">
    <name type="scientific">Pseudomonas jessenii</name>
    <dbReference type="NCBI Taxonomy" id="77298"/>
    <lineage>
        <taxon>Bacteria</taxon>
        <taxon>Pseudomonadati</taxon>
        <taxon>Pseudomonadota</taxon>
        <taxon>Gammaproteobacteria</taxon>
        <taxon>Pseudomonadales</taxon>
        <taxon>Pseudomonadaceae</taxon>
        <taxon>Pseudomonas</taxon>
    </lineage>
</organism>
<gene>
    <name evidence="2" type="ORF">DEU51_12014</name>
</gene>
<dbReference type="Proteomes" id="UP000255365">
    <property type="component" value="Unassembled WGS sequence"/>
</dbReference>
<dbReference type="AlphaFoldDB" id="A0A370S3G1"/>
<feature type="domain" description="VOC" evidence="1">
    <location>
        <begin position="2"/>
        <end position="120"/>
    </location>
</feature>
<evidence type="ECO:0000313" key="2">
    <source>
        <dbReference type="EMBL" id="RDL14194.1"/>
    </source>
</evidence>
<dbReference type="RefSeq" id="WP_115148076.1">
    <property type="nucleotide sequence ID" value="NZ_QRAV01000020.1"/>
</dbReference>